<dbReference type="RefSeq" id="WP_326084871.1">
    <property type="nucleotide sequence ID" value="NZ_JARLKZ010000001.1"/>
</dbReference>
<organism evidence="1 2">
    <name type="scientific">Paenibacillus dokdonensis</name>
    <dbReference type="NCBI Taxonomy" id="2567944"/>
    <lineage>
        <taxon>Bacteria</taxon>
        <taxon>Bacillati</taxon>
        <taxon>Bacillota</taxon>
        <taxon>Bacilli</taxon>
        <taxon>Bacillales</taxon>
        <taxon>Paenibacillaceae</taxon>
        <taxon>Paenibacillus</taxon>
    </lineage>
</organism>
<name>A0ABU6GGY2_9BACL</name>
<keyword evidence="2" id="KW-1185">Reference proteome</keyword>
<gene>
    <name evidence="1" type="ORF">P4H66_00635</name>
</gene>
<evidence type="ECO:0000313" key="2">
    <source>
        <dbReference type="Proteomes" id="UP001344632"/>
    </source>
</evidence>
<dbReference type="EMBL" id="JARLKZ010000001">
    <property type="protein sequence ID" value="MEC0238377.1"/>
    <property type="molecule type" value="Genomic_DNA"/>
</dbReference>
<reference evidence="1 2" key="1">
    <citation type="submission" date="2023-03" db="EMBL/GenBank/DDBJ databases">
        <title>Bacillus Genome Sequencing.</title>
        <authorList>
            <person name="Dunlap C."/>
        </authorList>
    </citation>
    <scope>NUCLEOTIDE SEQUENCE [LARGE SCALE GENOMIC DNA]</scope>
    <source>
        <strain evidence="1 2">BD-525</strain>
    </source>
</reference>
<dbReference type="Proteomes" id="UP001344632">
    <property type="component" value="Unassembled WGS sequence"/>
</dbReference>
<accession>A0ABU6GGY2</accession>
<evidence type="ECO:0000313" key="1">
    <source>
        <dbReference type="EMBL" id="MEC0238377.1"/>
    </source>
</evidence>
<sequence>MTIIKSEWISFLRQYGPIPRNDNMYDESINRIIKRKKIEPIIIESVYLNELIENFKSDNPKSVILTGTAGDGKTYNCREVWLSLTGSLEIWQNDDKVKKLLLPNSKKLYVVKDLSELKDEERGILKLFVNSVIDPDDSNVFLIAANDGQLIEAWKHIESDPMTEHVKQCVEEMLVSGIKEMSDFNLKLYNLSQINSARLFPQIVDVVLQHPGWNDCNNCSMRENDQTDEKCPIWENRKRLEGIKDNKLIRSRVTDLLELCELNDVHLPIRQLLLFVSNMLLGHPEAKDRLMSCSDAVKIVGDNKTSLASIYRNILGENLTERRRESTDIFATLGRFGIGNETSNTIDNILIFGVDDPDLYSYYQQLVLNDTYYGADPTFRANQKDYLEGVTDSGESFLHSLRSQRQRLFFVIPRDKEEELKLWHLTTFQYAGEFLSDVYRAAAENGKVATQITSRISQGLNRIFTGLLAKNNDELILATSGSHSQAKVSRIFEESISVPKKRGESMQIKMNNIGKLVVEVRLSSSVANVELPLQLVRYEFLSRVAEGALPGSFSRECYEDILGFKSKLLKQLELRRKSDEEDIEDESDLSFRIIWLNQEGLINDKIVEVNYNE</sequence>
<protein>
    <submittedName>
        <fullName evidence="1">Uncharacterized protein</fullName>
    </submittedName>
</protein>
<comment type="caution">
    <text evidence="1">The sequence shown here is derived from an EMBL/GenBank/DDBJ whole genome shotgun (WGS) entry which is preliminary data.</text>
</comment>
<proteinExistence type="predicted"/>